<dbReference type="EMBL" id="JAVQLW010000001">
    <property type="protein sequence ID" value="MDS9468480.1"/>
    <property type="molecule type" value="Genomic_DNA"/>
</dbReference>
<keyword evidence="5" id="KW-1185">Reference proteome</keyword>
<organism evidence="4 5">
    <name type="scientific">Paracoccus aurantius</name>
    <dbReference type="NCBI Taxonomy" id="3073814"/>
    <lineage>
        <taxon>Bacteria</taxon>
        <taxon>Pseudomonadati</taxon>
        <taxon>Pseudomonadota</taxon>
        <taxon>Alphaproteobacteria</taxon>
        <taxon>Rhodobacterales</taxon>
        <taxon>Paracoccaceae</taxon>
        <taxon>Paracoccus</taxon>
    </lineage>
</organism>
<dbReference type="InterPro" id="IPR011650">
    <property type="entry name" value="Peptidase_M20_dimer"/>
</dbReference>
<dbReference type="SUPFAM" id="SSF53187">
    <property type="entry name" value="Zn-dependent exopeptidases"/>
    <property type="match status" value="1"/>
</dbReference>
<dbReference type="InterPro" id="IPR002933">
    <property type="entry name" value="Peptidase_M20"/>
</dbReference>
<comment type="similarity">
    <text evidence="1">Belongs to the peptidase M20 family.</text>
</comment>
<dbReference type="Proteomes" id="UP001269144">
    <property type="component" value="Unassembled WGS sequence"/>
</dbReference>
<dbReference type="PIRSF" id="PIRSF001235">
    <property type="entry name" value="Amidase_carbamoylase"/>
    <property type="match status" value="1"/>
</dbReference>
<feature type="domain" description="Peptidase M20 dimerisation" evidence="3">
    <location>
        <begin position="209"/>
        <end position="307"/>
    </location>
</feature>
<dbReference type="SUPFAM" id="SSF55031">
    <property type="entry name" value="Bacterial exopeptidase dimerisation domain"/>
    <property type="match status" value="1"/>
</dbReference>
<evidence type="ECO:0000313" key="4">
    <source>
        <dbReference type="EMBL" id="MDS9468480.1"/>
    </source>
</evidence>
<evidence type="ECO:0000256" key="1">
    <source>
        <dbReference type="ARBA" id="ARBA00006153"/>
    </source>
</evidence>
<evidence type="ECO:0000256" key="2">
    <source>
        <dbReference type="ARBA" id="ARBA00022801"/>
    </source>
</evidence>
<dbReference type="NCBIfam" id="NF006769">
    <property type="entry name" value="PRK09290.1-3"/>
    <property type="match status" value="1"/>
</dbReference>
<dbReference type="NCBIfam" id="TIGR01879">
    <property type="entry name" value="hydantase"/>
    <property type="match status" value="1"/>
</dbReference>
<dbReference type="RefSeq" id="WP_311160696.1">
    <property type="nucleotide sequence ID" value="NZ_JAVQLW010000001.1"/>
</dbReference>
<dbReference type="Gene3D" id="3.30.70.360">
    <property type="match status" value="1"/>
</dbReference>
<dbReference type="Pfam" id="PF01546">
    <property type="entry name" value="Peptidase_M20"/>
    <property type="match status" value="1"/>
</dbReference>
<dbReference type="Pfam" id="PF07687">
    <property type="entry name" value="M20_dimer"/>
    <property type="match status" value="1"/>
</dbReference>
<sequence length="428" mass="44876">MITPRIDGAALLADLHRTAQIGATAEGGICRLTLSPEDAEVRAWLARQVKDLGGDLHLDRIGNMFAHFPGTDVDLAPLGFGSHLDTQPTGGRYDGILGVLAGLAAVRALQAAGRSTRHPLCLVNWTNEEGARFAPTMLGSGVHSGTYALEDMRAATDRSGTFLGDALDALQLAGATEPGETVLAAWLELHIEQGPVLERTGRRAAAVTGVQGLRWYELTLSGCSAHAGTTPREDRRDAFLEAARLALAVDKIAAEEGGLATFGEIAIPNASRNVVPGRVALSIDLRHVETAGLDQMEARLRDLVDAVRPGIKARLTPVFGNRPTKFAPEVIAAVEGAMSDEGLPAFSMVSGAGHDAVNLATITPTAMIFVPSRGGLSHNPAEFTADEDCVLGAQLLLNAVLRLDRGGALPQGAKRLTMSNPASPALAR</sequence>
<dbReference type="PANTHER" id="PTHR32494">
    <property type="entry name" value="ALLANTOATE DEIMINASE-RELATED"/>
    <property type="match status" value="1"/>
</dbReference>
<evidence type="ECO:0000259" key="3">
    <source>
        <dbReference type="Pfam" id="PF07687"/>
    </source>
</evidence>
<accession>A0ABU2HVD0</accession>
<proteinExistence type="inferred from homology"/>
<keyword evidence="2" id="KW-0378">Hydrolase</keyword>
<protein>
    <submittedName>
        <fullName evidence="4">M20 family metallo-hydrolase</fullName>
    </submittedName>
</protein>
<comment type="caution">
    <text evidence="4">The sequence shown here is derived from an EMBL/GenBank/DDBJ whole genome shotgun (WGS) entry which is preliminary data.</text>
</comment>
<dbReference type="InterPro" id="IPR036264">
    <property type="entry name" value="Bact_exopeptidase_dim_dom"/>
</dbReference>
<reference evidence="5" key="1">
    <citation type="submission" date="2023-07" db="EMBL/GenBank/DDBJ databases">
        <title>Paracoccus sp. MBLB3053 whole genome sequence.</title>
        <authorList>
            <person name="Hwang C.Y."/>
            <person name="Cho E.-S."/>
            <person name="Seo M.-J."/>
        </authorList>
    </citation>
    <scope>NUCLEOTIDE SEQUENCE [LARGE SCALE GENOMIC DNA]</scope>
    <source>
        <strain evidence="5">MBLB3053</strain>
    </source>
</reference>
<dbReference type="InterPro" id="IPR010158">
    <property type="entry name" value="Amidase_Cbmase"/>
</dbReference>
<dbReference type="Gene3D" id="3.40.630.10">
    <property type="entry name" value="Zn peptidases"/>
    <property type="match status" value="1"/>
</dbReference>
<name>A0ABU2HVD0_9RHOB</name>
<gene>
    <name evidence="4" type="ORF">RGQ15_12975</name>
</gene>
<evidence type="ECO:0000313" key="5">
    <source>
        <dbReference type="Proteomes" id="UP001269144"/>
    </source>
</evidence>
<dbReference type="PANTHER" id="PTHR32494:SF5">
    <property type="entry name" value="ALLANTOATE AMIDOHYDROLASE"/>
    <property type="match status" value="1"/>
</dbReference>
<dbReference type="CDD" id="cd03884">
    <property type="entry name" value="M20_bAS"/>
    <property type="match status" value="1"/>
</dbReference>